<evidence type="ECO:0000256" key="4">
    <source>
        <dbReference type="ARBA" id="ARBA00022801"/>
    </source>
</evidence>
<dbReference type="InterPro" id="IPR023828">
    <property type="entry name" value="Peptidase_S8_Ser-AS"/>
</dbReference>
<dbReference type="InterPro" id="IPR010259">
    <property type="entry name" value="S8pro/Inhibitor_I9"/>
</dbReference>
<sequence length="388" mass="39559">MRSATLLSLVPLVLAAPSRRSSPAPLHVPRDTGSNLLEGKYIVKLYDDAVTNSLHTAMTAEPDHIYDVPGFKGFASALTSEEIESLQNHPDVEFIEQDSVMSINAYVTQSSSTWGLARISHKSRTATGYVYDSTAGTGTCAYIVDTGIYTAHSEFEGRATWLANYADSSNSDGNGHGTHVAGTVGSKTYGVAKATKLYAVKVLDSSGSGSTSGVVAGMNYVTSDVATRSCPNGAVANMSLGGSSSTSINSAARAMIAAGVFLAVAAGNSNTDASTTSPAGEPQVCTVGASTSADARASFSNYGSVVDVFAPGQDVLSTWNSGGTNTISGTSMASPHVAGLGAYLLSLEGQKAPQTLCAYIASIGTSGVLTGVPSSTANKLAFNDNPTG</sequence>
<keyword evidence="4 6" id="KW-0378">Hydrolase</keyword>
<dbReference type="Proteomes" id="UP000286045">
    <property type="component" value="Unassembled WGS sequence"/>
</dbReference>
<keyword evidence="5 6" id="KW-0720">Serine protease</keyword>
<dbReference type="PROSITE" id="PS00137">
    <property type="entry name" value="SUBTILASE_HIS"/>
    <property type="match status" value="1"/>
</dbReference>
<dbReference type="PRINTS" id="PR00723">
    <property type="entry name" value="SUBTILISIN"/>
</dbReference>
<feature type="active site" description="Charge relay system" evidence="6">
    <location>
        <position position="176"/>
    </location>
</feature>
<dbReference type="InterPro" id="IPR037045">
    <property type="entry name" value="S8pro/Inhibitor_I9_sf"/>
</dbReference>
<dbReference type="CDD" id="cd04077">
    <property type="entry name" value="Peptidases_S8_PCSK9_ProteinaseK_like"/>
    <property type="match status" value="1"/>
</dbReference>
<dbReference type="InterPro" id="IPR050131">
    <property type="entry name" value="Peptidase_S8_subtilisin-like"/>
</dbReference>
<proteinExistence type="inferred from homology"/>
<dbReference type="GO" id="GO:0006508">
    <property type="term" value="P:proteolysis"/>
    <property type="evidence" value="ECO:0007669"/>
    <property type="project" value="UniProtKB-KW"/>
</dbReference>
<evidence type="ECO:0000256" key="5">
    <source>
        <dbReference type="ARBA" id="ARBA00022825"/>
    </source>
</evidence>
<feature type="chain" id="PRO_5019120670" description="Peptidase S8/S53 domain-containing protein" evidence="8">
    <location>
        <begin position="16"/>
        <end position="388"/>
    </location>
</feature>
<dbReference type="STRING" id="363999.A0A439DF54"/>
<dbReference type="InterPro" id="IPR000209">
    <property type="entry name" value="Peptidase_S8/S53_dom"/>
</dbReference>
<organism evidence="11 12">
    <name type="scientific">Xylaria grammica</name>
    <dbReference type="NCBI Taxonomy" id="363999"/>
    <lineage>
        <taxon>Eukaryota</taxon>
        <taxon>Fungi</taxon>
        <taxon>Dikarya</taxon>
        <taxon>Ascomycota</taxon>
        <taxon>Pezizomycotina</taxon>
        <taxon>Sordariomycetes</taxon>
        <taxon>Xylariomycetidae</taxon>
        <taxon>Xylariales</taxon>
        <taxon>Xylariaceae</taxon>
        <taxon>Xylaria</taxon>
    </lineage>
</organism>
<feature type="domain" description="Inhibitor I9" evidence="10">
    <location>
        <begin position="57"/>
        <end position="103"/>
    </location>
</feature>
<feature type="domain" description="Peptidase S8/S53" evidence="9">
    <location>
        <begin position="143"/>
        <end position="360"/>
    </location>
</feature>
<dbReference type="InterPro" id="IPR036852">
    <property type="entry name" value="Peptidase_S8/S53_dom_sf"/>
</dbReference>
<dbReference type="FunFam" id="3.40.50.200:FF:000014">
    <property type="entry name" value="Proteinase K"/>
    <property type="match status" value="1"/>
</dbReference>
<dbReference type="AlphaFoldDB" id="A0A439DF54"/>
<comment type="similarity">
    <text evidence="1 6 7">Belongs to the peptidase S8 family.</text>
</comment>
<evidence type="ECO:0000313" key="11">
    <source>
        <dbReference type="EMBL" id="RWA13050.1"/>
    </source>
</evidence>
<gene>
    <name evidence="11" type="ORF">EKO27_g2051</name>
</gene>
<dbReference type="Gene3D" id="3.30.70.80">
    <property type="entry name" value="Peptidase S8 propeptide/proteinase inhibitor I9"/>
    <property type="match status" value="1"/>
</dbReference>
<keyword evidence="2 6" id="KW-0645">Protease</keyword>
<feature type="active site" description="Charge relay system" evidence="6">
    <location>
        <position position="145"/>
    </location>
</feature>
<dbReference type="EMBL" id="RYZI01000036">
    <property type="protein sequence ID" value="RWA13050.1"/>
    <property type="molecule type" value="Genomic_DNA"/>
</dbReference>
<evidence type="ECO:0000256" key="3">
    <source>
        <dbReference type="ARBA" id="ARBA00022729"/>
    </source>
</evidence>
<dbReference type="InterPro" id="IPR015500">
    <property type="entry name" value="Peptidase_S8_subtilisin-rel"/>
</dbReference>
<evidence type="ECO:0000256" key="7">
    <source>
        <dbReference type="RuleBase" id="RU003355"/>
    </source>
</evidence>
<evidence type="ECO:0008006" key="13">
    <source>
        <dbReference type="Google" id="ProtNLM"/>
    </source>
</evidence>
<evidence type="ECO:0000256" key="2">
    <source>
        <dbReference type="ARBA" id="ARBA00022670"/>
    </source>
</evidence>
<accession>A0A439DF54</accession>
<evidence type="ECO:0000256" key="1">
    <source>
        <dbReference type="ARBA" id="ARBA00011073"/>
    </source>
</evidence>
<dbReference type="PROSITE" id="PS51892">
    <property type="entry name" value="SUBTILASE"/>
    <property type="match status" value="1"/>
</dbReference>
<dbReference type="PANTHER" id="PTHR43806:SF58">
    <property type="entry name" value="ALKALINE PROTEASE 1-RELATED"/>
    <property type="match status" value="1"/>
</dbReference>
<dbReference type="InterPro" id="IPR023827">
    <property type="entry name" value="Peptidase_S8_Asp-AS"/>
</dbReference>
<dbReference type="GO" id="GO:0005576">
    <property type="term" value="C:extracellular region"/>
    <property type="evidence" value="ECO:0007669"/>
    <property type="project" value="UniProtKB-ARBA"/>
</dbReference>
<dbReference type="Pfam" id="PF05922">
    <property type="entry name" value="Inhibitor_I9"/>
    <property type="match status" value="1"/>
</dbReference>
<keyword evidence="12" id="KW-1185">Reference proteome</keyword>
<dbReference type="SUPFAM" id="SSF52743">
    <property type="entry name" value="Subtilisin-like"/>
    <property type="match status" value="1"/>
</dbReference>
<feature type="signal peptide" evidence="8">
    <location>
        <begin position="1"/>
        <end position="15"/>
    </location>
</feature>
<dbReference type="SUPFAM" id="SSF54897">
    <property type="entry name" value="Protease propeptides/inhibitors"/>
    <property type="match status" value="1"/>
</dbReference>
<dbReference type="InterPro" id="IPR034193">
    <property type="entry name" value="PCSK9_ProteinaseK-like"/>
</dbReference>
<evidence type="ECO:0000259" key="10">
    <source>
        <dbReference type="Pfam" id="PF05922"/>
    </source>
</evidence>
<dbReference type="PANTHER" id="PTHR43806">
    <property type="entry name" value="PEPTIDASE S8"/>
    <property type="match status" value="1"/>
</dbReference>
<evidence type="ECO:0000256" key="8">
    <source>
        <dbReference type="SAM" id="SignalP"/>
    </source>
</evidence>
<protein>
    <recommendedName>
        <fullName evidence="13">Peptidase S8/S53 domain-containing protein</fullName>
    </recommendedName>
</protein>
<evidence type="ECO:0000256" key="6">
    <source>
        <dbReference type="PROSITE-ProRule" id="PRU01240"/>
    </source>
</evidence>
<evidence type="ECO:0000259" key="9">
    <source>
        <dbReference type="Pfam" id="PF00082"/>
    </source>
</evidence>
<name>A0A439DF54_9PEZI</name>
<keyword evidence="3 8" id="KW-0732">Signal</keyword>
<evidence type="ECO:0000313" key="12">
    <source>
        <dbReference type="Proteomes" id="UP000286045"/>
    </source>
</evidence>
<dbReference type="PROSITE" id="PS00136">
    <property type="entry name" value="SUBTILASE_ASP"/>
    <property type="match status" value="1"/>
</dbReference>
<dbReference type="Pfam" id="PF00082">
    <property type="entry name" value="Peptidase_S8"/>
    <property type="match status" value="1"/>
</dbReference>
<feature type="active site" description="Charge relay system" evidence="6">
    <location>
        <position position="331"/>
    </location>
</feature>
<dbReference type="InterPro" id="IPR022398">
    <property type="entry name" value="Peptidase_S8_His-AS"/>
</dbReference>
<dbReference type="PROSITE" id="PS00138">
    <property type="entry name" value="SUBTILASE_SER"/>
    <property type="match status" value="1"/>
</dbReference>
<dbReference type="GO" id="GO:0004252">
    <property type="term" value="F:serine-type endopeptidase activity"/>
    <property type="evidence" value="ECO:0007669"/>
    <property type="project" value="UniProtKB-UniRule"/>
</dbReference>
<comment type="caution">
    <text evidence="11">The sequence shown here is derived from an EMBL/GenBank/DDBJ whole genome shotgun (WGS) entry which is preliminary data.</text>
</comment>
<reference evidence="11 12" key="1">
    <citation type="submission" date="2018-12" db="EMBL/GenBank/DDBJ databases">
        <title>Draft genome sequence of Xylaria grammica IHI A82.</title>
        <authorList>
            <person name="Buettner E."/>
            <person name="Kellner H."/>
        </authorList>
    </citation>
    <scope>NUCLEOTIDE SEQUENCE [LARGE SCALE GENOMIC DNA]</scope>
    <source>
        <strain evidence="11 12">IHI A82</strain>
    </source>
</reference>
<dbReference type="Gene3D" id="3.40.50.200">
    <property type="entry name" value="Peptidase S8/S53 domain"/>
    <property type="match status" value="1"/>
</dbReference>